<evidence type="ECO:0000313" key="3">
    <source>
        <dbReference type="Proteomes" id="UP000326062"/>
    </source>
</evidence>
<feature type="compositionally biased region" description="Basic and acidic residues" evidence="1">
    <location>
        <begin position="48"/>
        <end position="57"/>
    </location>
</feature>
<protein>
    <submittedName>
        <fullName evidence="2">Uncharacterized protein</fullName>
    </submittedName>
</protein>
<proteinExistence type="predicted"/>
<gene>
    <name evidence="2" type="ORF">FD755_013599</name>
</gene>
<reference evidence="2 3" key="1">
    <citation type="submission" date="2019-06" db="EMBL/GenBank/DDBJ databases">
        <title>Discovery of a novel chromosome fission-fusion reversal in muntjac.</title>
        <authorList>
            <person name="Mudd A.B."/>
            <person name="Bredeson J.V."/>
            <person name="Baum R."/>
            <person name="Hockemeyer D."/>
            <person name="Rokhsar D.S."/>
        </authorList>
    </citation>
    <scope>NUCLEOTIDE SEQUENCE [LARGE SCALE GENOMIC DNA]</scope>
    <source>
        <strain evidence="2">UCam_UCB_Mr</strain>
        <tissue evidence="2">Fibroblast cell line</tissue>
    </source>
</reference>
<accession>A0A5N3XMG0</accession>
<feature type="region of interest" description="Disordered" evidence="1">
    <location>
        <begin position="1"/>
        <end position="71"/>
    </location>
</feature>
<feature type="compositionally biased region" description="Basic and acidic residues" evidence="1">
    <location>
        <begin position="9"/>
        <end position="27"/>
    </location>
</feature>
<organism evidence="2 3">
    <name type="scientific">Muntiacus reevesi</name>
    <name type="common">Reeves' muntjac</name>
    <name type="synonym">Cervus reevesi</name>
    <dbReference type="NCBI Taxonomy" id="9886"/>
    <lineage>
        <taxon>Eukaryota</taxon>
        <taxon>Metazoa</taxon>
        <taxon>Chordata</taxon>
        <taxon>Craniata</taxon>
        <taxon>Vertebrata</taxon>
        <taxon>Euteleostomi</taxon>
        <taxon>Mammalia</taxon>
        <taxon>Eutheria</taxon>
        <taxon>Laurasiatheria</taxon>
        <taxon>Artiodactyla</taxon>
        <taxon>Ruminantia</taxon>
        <taxon>Pecora</taxon>
        <taxon>Cervidae</taxon>
        <taxon>Muntiacinae</taxon>
        <taxon>Muntiacus</taxon>
    </lineage>
</organism>
<dbReference type="Proteomes" id="UP000326062">
    <property type="component" value="Chromosome 8"/>
</dbReference>
<comment type="caution">
    <text evidence="2">The sequence shown here is derived from an EMBL/GenBank/DDBJ whole genome shotgun (WGS) entry which is preliminary data.</text>
</comment>
<dbReference type="EMBL" id="VCEB01000007">
    <property type="protein sequence ID" value="KAB0375107.1"/>
    <property type="molecule type" value="Genomic_DNA"/>
</dbReference>
<dbReference type="AlphaFoldDB" id="A0A5N3XMG0"/>
<evidence type="ECO:0000256" key="1">
    <source>
        <dbReference type="SAM" id="MobiDB-lite"/>
    </source>
</evidence>
<name>A0A5N3XMG0_MUNRE</name>
<keyword evidence="3" id="KW-1185">Reference proteome</keyword>
<evidence type="ECO:0000313" key="2">
    <source>
        <dbReference type="EMBL" id="KAB0375107.1"/>
    </source>
</evidence>
<sequence length="134" mass="16200">MGRGRSRSPQRELRWSRSTSREGECRRQERRFKSPRRHRSTFPSPSQLKERRDEKKETKRRNRERNRNDELMGFASFDSTKGKKVMALWIQQNFGFHCMRTEVLKNDLFSLILIRTVDFVFNMHQKQDHSPSSL</sequence>
<feature type="compositionally biased region" description="Basic residues" evidence="1">
    <location>
        <begin position="28"/>
        <end position="40"/>
    </location>
</feature>